<feature type="domain" description="ABC transporter" evidence="14">
    <location>
        <begin position="1307"/>
        <end position="1541"/>
    </location>
</feature>
<dbReference type="Pfam" id="PF00664">
    <property type="entry name" value="ABC_membrane"/>
    <property type="match status" value="2"/>
</dbReference>
<dbReference type="Proteomes" id="UP000238479">
    <property type="component" value="Chromosome 6"/>
</dbReference>
<keyword evidence="16" id="KW-0378">Hydrolase</keyword>
<dbReference type="GO" id="GO:0008559">
    <property type="term" value="F:ABC-type xenobiotic transporter activity"/>
    <property type="evidence" value="ECO:0007669"/>
    <property type="project" value="UniProtKB-EC"/>
</dbReference>
<keyword evidence="4" id="KW-0813">Transport</keyword>
<evidence type="ECO:0000256" key="6">
    <source>
        <dbReference type="ARBA" id="ARBA00022737"/>
    </source>
</evidence>
<dbReference type="GO" id="GO:0016020">
    <property type="term" value="C:membrane"/>
    <property type="evidence" value="ECO:0007669"/>
    <property type="project" value="UniProtKB-SubCell"/>
</dbReference>
<dbReference type="InterPro" id="IPR050173">
    <property type="entry name" value="ABC_transporter_C-like"/>
</dbReference>
<evidence type="ECO:0000256" key="9">
    <source>
        <dbReference type="ARBA" id="ARBA00022967"/>
    </source>
</evidence>
<evidence type="ECO:0000256" key="12">
    <source>
        <dbReference type="ARBA" id="ARBA00034018"/>
    </source>
</evidence>
<keyword evidence="6" id="KW-0677">Repeat</keyword>
<feature type="transmembrane region" description="Helical" evidence="13">
    <location>
        <begin position="991"/>
        <end position="1017"/>
    </location>
</feature>
<feature type="transmembrane region" description="Helical" evidence="13">
    <location>
        <begin position="158"/>
        <end position="175"/>
    </location>
</feature>
<evidence type="ECO:0000313" key="16">
    <source>
        <dbReference type="EMBL" id="PRQ27535.1"/>
    </source>
</evidence>
<comment type="similarity">
    <text evidence="2">Belongs to the ABC transporter superfamily. ABCC family. Conjugate transporter (TC 3.A.1.208) subfamily.</text>
</comment>
<evidence type="ECO:0000256" key="2">
    <source>
        <dbReference type="ARBA" id="ARBA00009726"/>
    </source>
</evidence>
<dbReference type="GO" id="GO:0005524">
    <property type="term" value="F:ATP binding"/>
    <property type="evidence" value="ECO:0007669"/>
    <property type="project" value="UniProtKB-KW"/>
</dbReference>
<dbReference type="SUPFAM" id="SSF52540">
    <property type="entry name" value="P-loop containing nucleoside triphosphate hydrolases"/>
    <property type="match status" value="2"/>
</dbReference>
<organism evidence="16 17">
    <name type="scientific">Rosa chinensis</name>
    <name type="common">China rose</name>
    <dbReference type="NCBI Taxonomy" id="74649"/>
    <lineage>
        <taxon>Eukaryota</taxon>
        <taxon>Viridiplantae</taxon>
        <taxon>Streptophyta</taxon>
        <taxon>Embryophyta</taxon>
        <taxon>Tracheophyta</taxon>
        <taxon>Spermatophyta</taxon>
        <taxon>Magnoliopsida</taxon>
        <taxon>eudicotyledons</taxon>
        <taxon>Gunneridae</taxon>
        <taxon>Pentapetalae</taxon>
        <taxon>rosids</taxon>
        <taxon>fabids</taxon>
        <taxon>Rosales</taxon>
        <taxon>Rosaceae</taxon>
        <taxon>Rosoideae</taxon>
        <taxon>Rosoideae incertae sedis</taxon>
        <taxon>Rosa</taxon>
    </lineage>
</organism>
<dbReference type="SMART" id="SM00382">
    <property type="entry name" value="AAA"/>
    <property type="match status" value="2"/>
</dbReference>
<feature type="transmembrane region" description="Helical" evidence="13">
    <location>
        <begin position="1218"/>
        <end position="1235"/>
    </location>
</feature>
<dbReference type="PANTHER" id="PTHR24223:SF222">
    <property type="entry name" value="OS01G0902100 PROTEIN"/>
    <property type="match status" value="1"/>
</dbReference>
<sequence>MEISLEIVNVGFFIVLLTWVLLDTLRRRRRRRDGTEIETYLRDRASRGCKGFALVTLIANALISVFYVVFGIYDYCGSGNVSLKSIFSGMTWVLATIVTIYSNNEGISEHKRWPWVLIFWWIFSFIFCSLSMCLYFVTHYLKSIKLPDILPKANIVEFASFPLSMLLCCHALSYIQEDGDLREPLLAEEYEIHTDSYTDAGIWSKVTFQWLNPLFERGRNQKLELSHIPSIPPSARAESASFLLQESLEHHSSLLKAILRAGWKSLAINAIFAEIRSTNSLTVCERGRERDWKWKTLTQAYSDLRLQRFQLAVETGLVWGQQTIVGLKRVVSESESFLHLLRCLFREWYSHHQRERVIGCRLLGLNVVASYIGPFLIRNFMKYIVGKYGSSNMYYGEKLAFIFFFAMTLESITQRQLSFGARQIGLQVRAALTTLIYKKCISIKYFGPSNGKVVNLINMDVEVVGEFFSSIHGVWVLPLQVFLALVILYGNLGAAPSLAAFLTTVAVLVCNTPLARRQQNLQSKIMEAKDSRIKRTSETLKSMRVVKFNSWENSFLEKLLQLRETEKSWLKRFLYTKATVVFLFWASPTIVSVITFGTCIMMRTTLEPYTVLSALATFRILTEPIYNLPEFISMIIQTKVSIKRIQDFIRLEKQVGLIPRDYSCSTLSTSEIMVEMEAGEFSWKESNEHIERPTITIREKITMRKGCKVGVCGSVGSGKSSLLCGILGEIPKISGQATKCYGKKSYVAQSPWIQTGTVRDNILFGKEVNEGFYKNIVECCAMNKDFKMWSNGDMTVVGERGMSLSGGQKQRIQLARAVYNDADVYILDDPFSAVDAHTGTHLFKKCILQELSEKTVIYATHQLEFLEAADYILINFDDIQVVKDGQIAQSGTYEKLIEDPNGELVRQMTAHRKSLHHVHSSPPDSLSNTTTTVNMKNGITERVLDTEETERASTNDQITVKEIREEEEEAQTGRVKWSVYSTFLTCALRGLLPVILLCHVLFQVLQMASNYWIAWAVRKENTVTRGNMIWIFACLSGGSSVFVLGRAVFLSVVTIETSQHLFVGMITSVFRAPMAFFDSTPSSQILTRSSTDQSTVDTDITFRLGGLVFALIQLACTIILMCLVAWQVFILFLVVIAISFWYMKYYITTARELARMVATQKAPILHHFSESIAGATTIRCFNQQNRFLTKAMNEIDDFSRVALHNNATMEWLSVRINFLFNVAFLVVLIVLVNLPKSVIDPSLAGVAASYGLNLSVLQGWVIWNLCNVENKMISVQRILQFTGIQSEAPLVIEASRPNSEWLTEGQIEFQNVQVQYQPEGPMVLKGISCTFSKRMKIGVVGRTGSGKSTMIQALFRVVELSGGKILIDEQDISKIGLQDLRSILGIIPQDPTLFQGSLRTNLDPLQQHSDPEMLEVVKKCRLGNLVRPDQMFLDAPVSEDGENWSVGQRQLICLARVLLKKRKILVLDEATASIDTATDNAIQETIRKETSECTVITVAHRIPTVMDSDMVLVLDEGRIVEYDSPARLIKESSSAFSKLVVEFLRRSSRRKNNCSS</sequence>
<feature type="transmembrane region" description="Helical" evidence="13">
    <location>
        <begin position="393"/>
        <end position="412"/>
    </location>
</feature>
<keyword evidence="8" id="KW-0067">ATP-binding</keyword>
<feature type="transmembrane region" description="Helical" evidence="13">
    <location>
        <begin position="474"/>
        <end position="492"/>
    </location>
</feature>
<feature type="transmembrane region" description="Helical" evidence="13">
    <location>
        <begin position="498"/>
        <end position="515"/>
    </location>
</feature>
<evidence type="ECO:0000256" key="11">
    <source>
        <dbReference type="ARBA" id="ARBA00023136"/>
    </source>
</evidence>
<dbReference type="SUPFAM" id="SSF90123">
    <property type="entry name" value="ABC transporter transmembrane region"/>
    <property type="match status" value="2"/>
</dbReference>
<dbReference type="PANTHER" id="PTHR24223">
    <property type="entry name" value="ATP-BINDING CASSETTE SUB-FAMILY C"/>
    <property type="match status" value="1"/>
</dbReference>
<evidence type="ECO:0000256" key="13">
    <source>
        <dbReference type="SAM" id="Phobius"/>
    </source>
</evidence>
<evidence type="ECO:0000256" key="1">
    <source>
        <dbReference type="ARBA" id="ARBA00004141"/>
    </source>
</evidence>
<dbReference type="CDD" id="cd18579">
    <property type="entry name" value="ABC_6TM_ABCC_D1"/>
    <property type="match status" value="1"/>
</dbReference>
<dbReference type="CDD" id="cd18580">
    <property type="entry name" value="ABC_6TM_ABCC_D2"/>
    <property type="match status" value="1"/>
</dbReference>
<dbReference type="PROSITE" id="PS50893">
    <property type="entry name" value="ABC_TRANSPORTER_2"/>
    <property type="match status" value="2"/>
</dbReference>
<feature type="domain" description="ABC transmembrane type-1" evidence="15">
    <location>
        <begin position="362"/>
        <end position="637"/>
    </location>
</feature>
<dbReference type="GO" id="GO:0016887">
    <property type="term" value="F:ATP hydrolysis activity"/>
    <property type="evidence" value="ECO:0007669"/>
    <property type="project" value="InterPro"/>
</dbReference>
<evidence type="ECO:0000256" key="10">
    <source>
        <dbReference type="ARBA" id="ARBA00022989"/>
    </source>
</evidence>
<dbReference type="PROSITE" id="PS50929">
    <property type="entry name" value="ABC_TM1F"/>
    <property type="match status" value="2"/>
</dbReference>
<dbReference type="InterPro" id="IPR036640">
    <property type="entry name" value="ABC1_TM_sf"/>
</dbReference>
<feature type="transmembrane region" description="Helical" evidence="13">
    <location>
        <begin position="115"/>
        <end position="138"/>
    </location>
</feature>
<evidence type="ECO:0000256" key="8">
    <source>
        <dbReference type="ARBA" id="ARBA00022840"/>
    </source>
</evidence>
<evidence type="ECO:0000256" key="5">
    <source>
        <dbReference type="ARBA" id="ARBA00022692"/>
    </source>
</evidence>
<dbReference type="Pfam" id="PF00005">
    <property type="entry name" value="ABC_tran"/>
    <property type="match status" value="2"/>
</dbReference>
<feature type="transmembrane region" description="Helical" evidence="13">
    <location>
        <begin position="52"/>
        <end position="73"/>
    </location>
</feature>
<dbReference type="InterPro" id="IPR003439">
    <property type="entry name" value="ABC_transporter-like_ATP-bd"/>
</dbReference>
<dbReference type="CDD" id="cd03244">
    <property type="entry name" value="ABCC_MRP_domain2"/>
    <property type="match status" value="1"/>
</dbReference>
<dbReference type="InterPro" id="IPR044726">
    <property type="entry name" value="ABCC_6TM_D2"/>
</dbReference>
<keyword evidence="7" id="KW-0547">Nucleotide-binding</keyword>
<feature type="domain" description="ABC transporter" evidence="14">
    <location>
        <begin position="674"/>
        <end position="909"/>
    </location>
</feature>
<dbReference type="FunFam" id="3.40.50.300:FF:000163">
    <property type="entry name" value="Multidrug resistance-associated protein member 4"/>
    <property type="match status" value="1"/>
</dbReference>
<feature type="transmembrane region" description="Helical" evidence="13">
    <location>
        <begin position="1100"/>
        <end position="1120"/>
    </location>
</feature>
<protein>
    <recommendedName>
        <fullName evidence="3">ABC-type xenobiotic transporter</fullName>
        <ecNumber evidence="3">7.6.2.2</ecNumber>
    </recommendedName>
</protein>
<feature type="transmembrane region" description="Helical" evidence="13">
    <location>
        <begin position="573"/>
        <end position="596"/>
    </location>
</feature>
<comment type="catalytic activity">
    <reaction evidence="12">
        <text>ATP + H2O + xenobioticSide 1 = ADP + phosphate + xenobioticSide 2.</text>
        <dbReference type="EC" id="7.6.2.2"/>
    </reaction>
</comment>
<keyword evidence="11 13" id="KW-0472">Membrane</keyword>
<feature type="domain" description="ABC transmembrane type-1" evidence="15">
    <location>
        <begin position="994"/>
        <end position="1270"/>
    </location>
</feature>
<evidence type="ECO:0000256" key="4">
    <source>
        <dbReference type="ARBA" id="ARBA00022448"/>
    </source>
</evidence>
<dbReference type="Gene3D" id="3.40.50.300">
    <property type="entry name" value="P-loop containing nucleotide triphosphate hydrolases"/>
    <property type="match status" value="2"/>
</dbReference>
<accession>A0A2P6Q027</accession>
<evidence type="ECO:0000259" key="14">
    <source>
        <dbReference type="PROSITE" id="PS50893"/>
    </source>
</evidence>
<dbReference type="EC" id="7.6.2.2" evidence="3"/>
<dbReference type="InterPro" id="IPR017871">
    <property type="entry name" value="ABC_transporter-like_CS"/>
</dbReference>
<dbReference type="FunFam" id="1.20.1560.10:FF:000002">
    <property type="entry name" value="ABC transporter C family member 5"/>
    <property type="match status" value="1"/>
</dbReference>
<comment type="caution">
    <text evidence="16">The sequence shown here is derived from an EMBL/GenBank/DDBJ whole genome shotgun (WGS) entry which is preliminary data.</text>
</comment>
<feature type="transmembrane region" description="Helical" evidence="13">
    <location>
        <begin position="362"/>
        <end position="381"/>
    </location>
</feature>
<dbReference type="FunFam" id="3.40.50.300:FF:000973">
    <property type="entry name" value="Multidrug resistance-associated protein 4"/>
    <property type="match status" value="1"/>
</dbReference>
<feature type="transmembrane region" description="Helical" evidence="13">
    <location>
        <begin position="6"/>
        <end position="22"/>
    </location>
</feature>
<comment type="subcellular location">
    <subcellularLocation>
        <location evidence="1">Membrane</location>
        <topology evidence="1">Multi-pass membrane protein</topology>
    </subcellularLocation>
</comment>
<keyword evidence="5 13" id="KW-0812">Transmembrane</keyword>
<feature type="transmembrane region" description="Helical" evidence="13">
    <location>
        <begin position="85"/>
        <end position="103"/>
    </location>
</feature>
<feature type="transmembrane region" description="Helical" evidence="13">
    <location>
        <begin position="1247"/>
        <end position="1266"/>
    </location>
</feature>
<dbReference type="InterPro" id="IPR011527">
    <property type="entry name" value="ABC1_TM_dom"/>
</dbReference>
<keyword evidence="9" id="KW-1278">Translocase</keyword>
<feature type="transmembrane region" description="Helical" evidence="13">
    <location>
        <begin position="1029"/>
        <end position="1049"/>
    </location>
</feature>
<keyword evidence="17" id="KW-1185">Reference proteome</keyword>
<keyword evidence="10 13" id="KW-1133">Transmembrane helix</keyword>
<dbReference type="InterPro" id="IPR044746">
    <property type="entry name" value="ABCC_6TM_D1"/>
</dbReference>
<evidence type="ECO:0000259" key="15">
    <source>
        <dbReference type="PROSITE" id="PS50929"/>
    </source>
</evidence>
<evidence type="ECO:0000256" key="7">
    <source>
        <dbReference type="ARBA" id="ARBA00022741"/>
    </source>
</evidence>
<proteinExistence type="inferred from homology"/>
<dbReference type="InterPro" id="IPR027417">
    <property type="entry name" value="P-loop_NTPase"/>
</dbReference>
<dbReference type="Gramene" id="PRQ27535">
    <property type="protein sequence ID" value="PRQ27535"/>
    <property type="gene ID" value="RchiOBHm_Chr6g0306331"/>
</dbReference>
<dbReference type="CDD" id="cd03250">
    <property type="entry name" value="ABCC_MRP_domain1"/>
    <property type="match status" value="1"/>
</dbReference>
<name>A0A2P6Q027_ROSCH</name>
<gene>
    <name evidence="16" type="ORF">RchiOBHm_Chr6g0306331</name>
</gene>
<evidence type="ECO:0000256" key="3">
    <source>
        <dbReference type="ARBA" id="ARBA00012191"/>
    </source>
</evidence>
<dbReference type="Gene3D" id="1.20.1560.10">
    <property type="entry name" value="ABC transporter type 1, transmembrane domain"/>
    <property type="match status" value="2"/>
</dbReference>
<dbReference type="FunFam" id="1.20.1560.10:FF:000003">
    <property type="entry name" value="ABC transporter C family member 10"/>
    <property type="match status" value="1"/>
</dbReference>
<evidence type="ECO:0000313" key="17">
    <source>
        <dbReference type="Proteomes" id="UP000238479"/>
    </source>
</evidence>
<reference evidence="16 17" key="1">
    <citation type="journal article" date="2018" name="Nat. Genet.">
        <title>The Rosa genome provides new insights in the design of modern roses.</title>
        <authorList>
            <person name="Bendahmane M."/>
        </authorList>
    </citation>
    <scope>NUCLEOTIDE SEQUENCE [LARGE SCALE GENOMIC DNA]</scope>
    <source>
        <strain evidence="17">cv. Old Blush</strain>
    </source>
</reference>
<dbReference type="InterPro" id="IPR003593">
    <property type="entry name" value="AAA+_ATPase"/>
</dbReference>
<dbReference type="EMBL" id="PDCK01000044">
    <property type="protein sequence ID" value="PRQ27535.1"/>
    <property type="molecule type" value="Genomic_DNA"/>
</dbReference>
<dbReference type="PROSITE" id="PS00211">
    <property type="entry name" value="ABC_TRANSPORTER_1"/>
    <property type="match status" value="1"/>
</dbReference>